<dbReference type="Gene3D" id="1.20.120.530">
    <property type="entry name" value="GntR ligand-binding domain-like"/>
    <property type="match status" value="1"/>
</dbReference>
<dbReference type="Pfam" id="PF00392">
    <property type="entry name" value="GntR"/>
    <property type="match status" value="1"/>
</dbReference>
<dbReference type="PANTHER" id="PTHR43537">
    <property type="entry name" value="TRANSCRIPTIONAL REGULATOR, GNTR FAMILY"/>
    <property type="match status" value="1"/>
</dbReference>
<keyword evidence="2" id="KW-0238">DNA-binding</keyword>
<dbReference type="STRING" id="1555112.LIP_0248"/>
<evidence type="ECO:0000256" key="3">
    <source>
        <dbReference type="ARBA" id="ARBA00023163"/>
    </source>
</evidence>
<reference evidence="7" key="2">
    <citation type="journal article" date="2016" name="Int. J. Syst. Evol. Microbiol.">
        <title>Complete genome sequence and cell structure of Limnochorda pilosa, a Gram-negative spore-former within the phylum Firmicutes.</title>
        <authorList>
            <person name="Watanabe M."/>
            <person name="Kojima H."/>
            <person name="Fukui M."/>
        </authorList>
    </citation>
    <scope>NUCLEOTIDE SEQUENCE [LARGE SCALE GENOMIC DNA]</scope>
    <source>
        <strain evidence="7">HC45</strain>
    </source>
</reference>
<dbReference type="GO" id="GO:0003700">
    <property type="term" value="F:DNA-binding transcription factor activity"/>
    <property type="evidence" value="ECO:0007669"/>
    <property type="project" value="InterPro"/>
</dbReference>
<evidence type="ECO:0000259" key="5">
    <source>
        <dbReference type="PROSITE" id="PS50949"/>
    </source>
</evidence>
<gene>
    <name evidence="6" type="ORF">LIP_0248</name>
</gene>
<feature type="region of interest" description="Disordered" evidence="4">
    <location>
        <begin position="234"/>
        <end position="253"/>
    </location>
</feature>
<reference evidence="7" key="1">
    <citation type="submission" date="2015-07" db="EMBL/GenBank/DDBJ databases">
        <title>Complete genome sequence and phylogenetic analysis of Limnochorda pilosa.</title>
        <authorList>
            <person name="Watanabe M."/>
            <person name="Kojima H."/>
            <person name="Fukui M."/>
        </authorList>
    </citation>
    <scope>NUCLEOTIDE SEQUENCE [LARGE SCALE GENOMIC DNA]</scope>
    <source>
        <strain evidence="7">HC45</strain>
    </source>
</reference>
<evidence type="ECO:0000256" key="2">
    <source>
        <dbReference type="ARBA" id="ARBA00023125"/>
    </source>
</evidence>
<dbReference type="PRINTS" id="PR00035">
    <property type="entry name" value="HTHGNTR"/>
</dbReference>
<dbReference type="SMART" id="SM00895">
    <property type="entry name" value="FCD"/>
    <property type="match status" value="1"/>
</dbReference>
<dbReference type="PROSITE" id="PS50949">
    <property type="entry name" value="HTH_GNTR"/>
    <property type="match status" value="1"/>
</dbReference>
<dbReference type="SMART" id="SM00345">
    <property type="entry name" value="HTH_GNTR"/>
    <property type="match status" value="1"/>
</dbReference>
<dbReference type="Proteomes" id="UP000065807">
    <property type="component" value="Chromosome"/>
</dbReference>
<name>A0A0K2SG87_LIMPI</name>
<evidence type="ECO:0000313" key="7">
    <source>
        <dbReference type="Proteomes" id="UP000065807"/>
    </source>
</evidence>
<keyword evidence="3" id="KW-0804">Transcription</keyword>
<sequence length="253" mass="28176">MEKFRAIQRKKGYVEIVEQLRGLIEQGTLLPGEKLPPERELAHHLGSSRPTLREALAALEIQGYLTIVNGRGIYVAESARERSPAVTWEPDLADSPFHLLEVRLALEPAAAALATRRAGEQDLETLDRLVGEMGSHLEATGRFPSELDLHFHRAVARATGNPLFQSLTEAVLERMTHPLWTRLKGRTYEHPGRARLYLEQHRELLEAIRRGDAQAAEAAMHTHLRQVEGDLLQDPEEAARVRPEAAGPPGNTG</sequence>
<dbReference type="CDD" id="cd07377">
    <property type="entry name" value="WHTH_GntR"/>
    <property type="match status" value="1"/>
</dbReference>
<dbReference type="SUPFAM" id="SSF48008">
    <property type="entry name" value="GntR ligand-binding domain-like"/>
    <property type="match status" value="1"/>
</dbReference>
<keyword evidence="1" id="KW-0805">Transcription regulation</keyword>
<proteinExistence type="predicted"/>
<dbReference type="Pfam" id="PF07729">
    <property type="entry name" value="FCD"/>
    <property type="match status" value="1"/>
</dbReference>
<dbReference type="OrthoDB" id="9799482at2"/>
<dbReference type="SUPFAM" id="SSF46785">
    <property type="entry name" value="Winged helix' DNA-binding domain"/>
    <property type="match status" value="1"/>
</dbReference>
<evidence type="ECO:0000256" key="1">
    <source>
        <dbReference type="ARBA" id="ARBA00023015"/>
    </source>
</evidence>
<dbReference type="PANTHER" id="PTHR43537:SF5">
    <property type="entry name" value="UXU OPERON TRANSCRIPTIONAL REGULATOR"/>
    <property type="match status" value="1"/>
</dbReference>
<dbReference type="InterPro" id="IPR036390">
    <property type="entry name" value="WH_DNA-bd_sf"/>
</dbReference>
<dbReference type="RefSeq" id="WP_068133248.1">
    <property type="nucleotide sequence ID" value="NZ_AP014924.1"/>
</dbReference>
<protein>
    <submittedName>
        <fullName evidence="6">GntR family transcriptional regulator</fullName>
    </submittedName>
</protein>
<dbReference type="EMBL" id="AP014924">
    <property type="protein sequence ID" value="BAS26105.1"/>
    <property type="molecule type" value="Genomic_DNA"/>
</dbReference>
<dbReference type="KEGG" id="lpil:LIP_0248"/>
<dbReference type="AlphaFoldDB" id="A0A0K2SG87"/>
<dbReference type="GO" id="GO:0003677">
    <property type="term" value="F:DNA binding"/>
    <property type="evidence" value="ECO:0007669"/>
    <property type="project" value="UniProtKB-KW"/>
</dbReference>
<evidence type="ECO:0000256" key="4">
    <source>
        <dbReference type="SAM" id="MobiDB-lite"/>
    </source>
</evidence>
<dbReference type="InterPro" id="IPR036388">
    <property type="entry name" value="WH-like_DNA-bd_sf"/>
</dbReference>
<dbReference type="InterPro" id="IPR008920">
    <property type="entry name" value="TF_FadR/GntR_C"/>
</dbReference>
<evidence type="ECO:0000313" key="6">
    <source>
        <dbReference type="EMBL" id="BAS26105.1"/>
    </source>
</evidence>
<keyword evidence="7" id="KW-1185">Reference proteome</keyword>
<feature type="compositionally biased region" description="Low complexity" evidence="4">
    <location>
        <begin position="244"/>
        <end position="253"/>
    </location>
</feature>
<accession>A0A0K2SG87</accession>
<dbReference type="InterPro" id="IPR011711">
    <property type="entry name" value="GntR_C"/>
</dbReference>
<dbReference type="Gene3D" id="1.10.10.10">
    <property type="entry name" value="Winged helix-like DNA-binding domain superfamily/Winged helix DNA-binding domain"/>
    <property type="match status" value="1"/>
</dbReference>
<feature type="domain" description="HTH gntR-type" evidence="5">
    <location>
        <begin position="10"/>
        <end position="78"/>
    </location>
</feature>
<organism evidence="6 7">
    <name type="scientific">Limnochorda pilosa</name>
    <dbReference type="NCBI Taxonomy" id="1555112"/>
    <lineage>
        <taxon>Bacteria</taxon>
        <taxon>Bacillati</taxon>
        <taxon>Bacillota</taxon>
        <taxon>Limnochordia</taxon>
        <taxon>Limnochordales</taxon>
        <taxon>Limnochordaceae</taxon>
        <taxon>Limnochorda</taxon>
    </lineage>
</organism>
<dbReference type="InterPro" id="IPR000524">
    <property type="entry name" value="Tscrpt_reg_HTH_GntR"/>
</dbReference>